<dbReference type="InterPro" id="IPR036866">
    <property type="entry name" value="RibonucZ/Hydroxyglut_hydro"/>
</dbReference>
<evidence type="ECO:0000256" key="3">
    <source>
        <dbReference type="ARBA" id="ARBA00014856"/>
    </source>
</evidence>
<evidence type="ECO:0000259" key="7">
    <source>
        <dbReference type="SMART" id="SM00849"/>
    </source>
</evidence>
<comment type="subcellular location">
    <subcellularLocation>
        <location evidence="1">Cytoplasm</location>
        <location evidence="1">Cytosol</location>
    </subcellularLocation>
</comment>
<dbReference type="InterPro" id="IPR039344">
    <property type="entry name" value="MBLAC1"/>
</dbReference>
<evidence type="ECO:0000256" key="2">
    <source>
        <dbReference type="ARBA" id="ARBA00011738"/>
    </source>
</evidence>
<name>A0A8S9ZE73_9BILA</name>
<dbReference type="SMART" id="SM00849">
    <property type="entry name" value="Lactamase_B"/>
    <property type="match status" value="1"/>
</dbReference>
<dbReference type="InterPro" id="IPR001279">
    <property type="entry name" value="Metallo-B-lactamas"/>
</dbReference>
<dbReference type="CDD" id="cd07711">
    <property type="entry name" value="MBLAC1-like_MBL-fold"/>
    <property type="match status" value="1"/>
</dbReference>
<dbReference type="EMBL" id="JABEBT010000134">
    <property type="protein sequence ID" value="KAF7629971.1"/>
    <property type="molecule type" value="Genomic_DNA"/>
</dbReference>
<evidence type="ECO:0000256" key="5">
    <source>
        <dbReference type="ARBA" id="ARBA00044690"/>
    </source>
</evidence>
<dbReference type="GO" id="GO:0005829">
    <property type="term" value="C:cytosol"/>
    <property type="evidence" value="ECO:0007669"/>
    <property type="project" value="UniProtKB-SubCell"/>
</dbReference>
<dbReference type="AlphaFoldDB" id="A0A8S9ZE73"/>
<keyword evidence="9" id="KW-1185">Reference proteome</keyword>
<comment type="catalytic activity">
    <reaction evidence="5">
        <text>a ribonucleotidyl-ribonucleotide-RNA + H2O = a 3'-end ribonucleotide-RNA + a 5'-end 5'-phospho-ribonucleoside-RNA + H(+)</text>
        <dbReference type="Rhea" id="RHEA:68096"/>
        <dbReference type="Rhea" id="RHEA-COMP:15179"/>
        <dbReference type="Rhea" id="RHEA-COMP:17355"/>
        <dbReference type="Rhea" id="RHEA-COMP:17428"/>
        <dbReference type="ChEBI" id="CHEBI:15377"/>
        <dbReference type="ChEBI" id="CHEBI:15378"/>
        <dbReference type="ChEBI" id="CHEBI:74896"/>
        <dbReference type="ChEBI" id="CHEBI:138282"/>
        <dbReference type="ChEBI" id="CHEBI:173118"/>
    </reaction>
    <physiologicalReaction direction="left-to-right" evidence="5">
        <dbReference type="Rhea" id="RHEA:68097"/>
    </physiologicalReaction>
</comment>
<dbReference type="Proteomes" id="UP000605970">
    <property type="component" value="Unassembled WGS sequence"/>
</dbReference>
<sequence length="254" mass="28663">MNYSNLIDEKQEFLKNSVMSEENKNNLNLSMANIYIIREGLARQSELGYSFIASITLIKDEEKIILLDTGMATDINGNTDLIENLEKLGIAPPAVNIVITTHGHVIFTTFISPTTLNNRKADHSGNNNLFPDAIHYQGLIVHYRTKFNFTGLFEKNFISLTKNVLLIKTPGHTSEDISVIVKNTEQYGTIIIAGDIFISVDDINSPIMWKPLAFDEIEQEKNRQLIICCADYIIPGHGKMLLFLNLHIFITSNF</sequence>
<dbReference type="Pfam" id="PF00753">
    <property type="entry name" value="Lactamase_B"/>
    <property type="match status" value="1"/>
</dbReference>
<evidence type="ECO:0000313" key="8">
    <source>
        <dbReference type="EMBL" id="KAF7629971.1"/>
    </source>
</evidence>
<comment type="subunit">
    <text evidence="2">Homodimer.</text>
</comment>
<protein>
    <recommendedName>
        <fullName evidence="3">Metallo-beta-lactamase domain-containing protein 1</fullName>
    </recommendedName>
    <alternativeName>
        <fullName evidence="4">Endoribonuclease MBLAC1</fullName>
    </alternativeName>
</protein>
<reference evidence="8" key="1">
    <citation type="journal article" date="2020" name="Ecol. Evol.">
        <title>Genome structure and content of the rice root-knot nematode (Meloidogyne graminicola).</title>
        <authorList>
            <person name="Phan N.T."/>
            <person name="Danchin E.G.J."/>
            <person name="Klopp C."/>
            <person name="Perfus-Barbeoch L."/>
            <person name="Kozlowski D.K."/>
            <person name="Koutsovoulos G.D."/>
            <person name="Lopez-Roques C."/>
            <person name="Bouchez O."/>
            <person name="Zahm M."/>
            <person name="Besnard G."/>
            <person name="Bellafiore S."/>
        </authorList>
    </citation>
    <scope>NUCLEOTIDE SEQUENCE</scope>
    <source>
        <strain evidence="8">VN-18</strain>
    </source>
</reference>
<organism evidence="8 9">
    <name type="scientific">Meloidogyne graminicola</name>
    <dbReference type="NCBI Taxonomy" id="189291"/>
    <lineage>
        <taxon>Eukaryota</taxon>
        <taxon>Metazoa</taxon>
        <taxon>Ecdysozoa</taxon>
        <taxon>Nematoda</taxon>
        <taxon>Chromadorea</taxon>
        <taxon>Rhabditida</taxon>
        <taxon>Tylenchina</taxon>
        <taxon>Tylenchomorpha</taxon>
        <taxon>Tylenchoidea</taxon>
        <taxon>Meloidogynidae</taxon>
        <taxon>Meloidogyninae</taxon>
        <taxon>Meloidogyne</taxon>
    </lineage>
</organism>
<dbReference type="SUPFAM" id="SSF56281">
    <property type="entry name" value="Metallo-hydrolase/oxidoreductase"/>
    <property type="match status" value="1"/>
</dbReference>
<dbReference type="Gene3D" id="3.60.15.10">
    <property type="entry name" value="Ribonuclease Z/Hydroxyacylglutathione hydrolase-like"/>
    <property type="match status" value="2"/>
</dbReference>
<dbReference type="PANTHER" id="PTHR23200">
    <property type="entry name" value="METALLO-BETA-LACTAMASE DOMAIN-CONTAINING PROTEIN 1"/>
    <property type="match status" value="1"/>
</dbReference>
<dbReference type="PANTHER" id="PTHR23200:SF48">
    <property type="entry name" value="METALLO-BETA-LACTAMASE DOMAIN-CONTAINING PROTEIN 1"/>
    <property type="match status" value="1"/>
</dbReference>
<evidence type="ECO:0000313" key="9">
    <source>
        <dbReference type="Proteomes" id="UP000605970"/>
    </source>
</evidence>
<proteinExistence type="predicted"/>
<accession>A0A8S9ZE73</accession>
<evidence type="ECO:0000256" key="1">
    <source>
        <dbReference type="ARBA" id="ARBA00004514"/>
    </source>
</evidence>
<gene>
    <name evidence="8" type="ORF">Mgra_00009044</name>
</gene>
<dbReference type="OrthoDB" id="10250730at2759"/>
<evidence type="ECO:0000256" key="4">
    <source>
        <dbReference type="ARBA" id="ARBA00032988"/>
    </source>
</evidence>
<feature type="domain" description="Metallo-beta-lactamase" evidence="7">
    <location>
        <begin position="52"/>
        <end position="237"/>
    </location>
</feature>
<comment type="caution">
    <text evidence="8">The sequence shown here is derived from an EMBL/GenBank/DDBJ whole genome shotgun (WGS) entry which is preliminary data.</text>
</comment>
<comment type="function">
    <text evidence="6">Endoribonuclease that catalyzes the hydrolysis of histone-coding pre-mRNA 3'-end. Involved in histone pre-mRNA processing during the S-phase of the cell cycle, which is required for entering/progressing through S-phase. Cleaves histone pre-mRNA at a major and a minor cleavage site after the 5'-ACCCA-3' and the 5'-ACCCACA-3' sequence, respectively, and located downstream of the stem-loop. May require the presence of the HDE element located at the histone pre-RNA 3'-end to avoid non-specific cleavage.</text>
</comment>
<evidence type="ECO:0000256" key="6">
    <source>
        <dbReference type="ARBA" id="ARBA00045869"/>
    </source>
</evidence>